<proteinExistence type="predicted"/>
<evidence type="ECO:0000313" key="2">
    <source>
        <dbReference type="EMBL" id="GFQ75285.1"/>
    </source>
</evidence>
<gene>
    <name evidence="2" type="ORF">TNCT_213451</name>
</gene>
<keyword evidence="3" id="KW-1185">Reference proteome</keyword>
<accession>A0A8X6IDJ2</accession>
<evidence type="ECO:0000313" key="3">
    <source>
        <dbReference type="Proteomes" id="UP000887116"/>
    </source>
</evidence>
<name>A0A8X6IDJ2_TRICU</name>
<feature type="region of interest" description="Disordered" evidence="1">
    <location>
        <begin position="81"/>
        <end position="101"/>
    </location>
</feature>
<sequence length="101" mass="11546">MQEYRQIRTRLVKDLIDDELKNPSNDPAVGQEYQTEMKSNEDSRKLIICELTRLISCPVKDCLHNTIVKALCRRLAAGSVSKPATPNLKNTKNKIKDQYSL</sequence>
<reference evidence="2" key="1">
    <citation type="submission" date="2020-07" db="EMBL/GenBank/DDBJ databases">
        <title>Multicomponent nature underlies the extraordinary mechanical properties of spider dragline silk.</title>
        <authorList>
            <person name="Kono N."/>
            <person name="Nakamura H."/>
            <person name="Mori M."/>
            <person name="Yoshida Y."/>
            <person name="Ohtoshi R."/>
            <person name="Malay A.D."/>
            <person name="Moran D.A.P."/>
            <person name="Tomita M."/>
            <person name="Numata K."/>
            <person name="Arakawa K."/>
        </authorList>
    </citation>
    <scope>NUCLEOTIDE SEQUENCE</scope>
</reference>
<protein>
    <submittedName>
        <fullName evidence="2">Uncharacterized protein</fullName>
    </submittedName>
</protein>
<evidence type="ECO:0000256" key="1">
    <source>
        <dbReference type="SAM" id="MobiDB-lite"/>
    </source>
</evidence>
<dbReference type="Proteomes" id="UP000887116">
    <property type="component" value="Unassembled WGS sequence"/>
</dbReference>
<comment type="caution">
    <text evidence="2">The sequence shown here is derived from an EMBL/GenBank/DDBJ whole genome shotgun (WGS) entry which is preliminary data.</text>
</comment>
<organism evidence="2 3">
    <name type="scientific">Trichonephila clavata</name>
    <name type="common">Joro spider</name>
    <name type="synonym">Nephila clavata</name>
    <dbReference type="NCBI Taxonomy" id="2740835"/>
    <lineage>
        <taxon>Eukaryota</taxon>
        <taxon>Metazoa</taxon>
        <taxon>Ecdysozoa</taxon>
        <taxon>Arthropoda</taxon>
        <taxon>Chelicerata</taxon>
        <taxon>Arachnida</taxon>
        <taxon>Araneae</taxon>
        <taxon>Araneomorphae</taxon>
        <taxon>Entelegynae</taxon>
        <taxon>Araneoidea</taxon>
        <taxon>Nephilidae</taxon>
        <taxon>Trichonephila</taxon>
    </lineage>
</organism>
<dbReference type="AlphaFoldDB" id="A0A8X6IDJ2"/>
<dbReference type="EMBL" id="BMAO01021548">
    <property type="protein sequence ID" value="GFQ75285.1"/>
    <property type="molecule type" value="Genomic_DNA"/>
</dbReference>